<name>A0A0S2FDS1_LYSAN</name>
<dbReference type="Proteomes" id="UP000060787">
    <property type="component" value="Chromosome"/>
</dbReference>
<dbReference type="PANTHER" id="PTHR43072">
    <property type="entry name" value="N-ACETYLTRANSFERASE"/>
    <property type="match status" value="1"/>
</dbReference>
<dbReference type="EMBL" id="CP011129">
    <property type="protein sequence ID" value="ALN81697.1"/>
    <property type="molecule type" value="Genomic_DNA"/>
</dbReference>
<dbReference type="eggNOG" id="COG1247">
    <property type="taxonomic scope" value="Bacteria"/>
</dbReference>
<dbReference type="GO" id="GO:0016747">
    <property type="term" value="F:acyltransferase activity, transferring groups other than amino-acyl groups"/>
    <property type="evidence" value="ECO:0007669"/>
    <property type="project" value="InterPro"/>
</dbReference>
<evidence type="ECO:0000259" key="2">
    <source>
        <dbReference type="PROSITE" id="PS51186"/>
    </source>
</evidence>
<dbReference type="AlphaFoldDB" id="A0A0S2FDS1"/>
<evidence type="ECO:0000313" key="4">
    <source>
        <dbReference type="Proteomes" id="UP000060787"/>
    </source>
</evidence>
<dbReference type="InterPro" id="IPR016181">
    <property type="entry name" value="Acyl_CoA_acyltransferase"/>
</dbReference>
<feature type="region of interest" description="Disordered" evidence="1">
    <location>
        <begin position="193"/>
        <end position="212"/>
    </location>
</feature>
<dbReference type="Pfam" id="PF13302">
    <property type="entry name" value="Acetyltransf_3"/>
    <property type="match status" value="1"/>
</dbReference>
<gene>
    <name evidence="3" type="ORF">LA76x_3575</name>
</gene>
<dbReference type="Gene3D" id="3.40.630.30">
    <property type="match status" value="1"/>
</dbReference>
<keyword evidence="4" id="KW-1185">Reference proteome</keyword>
<dbReference type="PATRIC" id="fig|84531.8.peg.3591"/>
<proteinExistence type="predicted"/>
<protein>
    <submittedName>
        <fullName evidence="3">Acetyltransferase family protein</fullName>
    </submittedName>
</protein>
<sequence>MCQYPTMATRERLPPWHERQRLPNGREVLIRPVRPEDAEPLRAGFTLLQPDEVRQRFLYALKELTPEMAERFTRIDPRTEFALVAAEPLPPGEALVGAVARVAIDERSHDAEFAILVSRYIANMGLGRYLMTRLVKWARGKKVHRLYGEVFEHNTPMLSLAQSLGFEREFQQDSPGLIRVVLDLRSKAARAAEQQAADRKIGDNPTDDSNEP</sequence>
<feature type="domain" description="N-acetyltransferase" evidence="2">
    <location>
        <begin position="28"/>
        <end position="185"/>
    </location>
</feature>
<dbReference type="STRING" id="84531.LA76x_3575"/>
<dbReference type="InterPro" id="IPR000182">
    <property type="entry name" value="GNAT_dom"/>
</dbReference>
<organism evidence="3 4">
    <name type="scientific">Lysobacter antibioticus</name>
    <dbReference type="NCBI Taxonomy" id="84531"/>
    <lineage>
        <taxon>Bacteria</taxon>
        <taxon>Pseudomonadati</taxon>
        <taxon>Pseudomonadota</taxon>
        <taxon>Gammaproteobacteria</taxon>
        <taxon>Lysobacterales</taxon>
        <taxon>Lysobacteraceae</taxon>
        <taxon>Lysobacter</taxon>
    </lineage>
</organism>
<evidence type="ECO:0000313" key="3">
    <source>
        <dbReference type="EMBL" id="ALN81697.1"/>
    </source>
</evidence>
<dbReference type="SUPFAM" id="SSF55729">
    <property type="entry name" value="Acyl-CoA N-acyltransferases (Nat)"/>
    <property type="match status" value="1"/>
</dbReference>
<evidence type="ECO:0000256" key="1">
    <source>
        <dbReference type="SAM" id="MobiDB-lite"/>
    </source>
</evidence>
<dbReference type="KEGG" id="lab:LA76x_3575"/>
<keyword evidence="3" id="KW-0808">Transferase</keyword>
<accession>A0A0S2FDS1</accession>
<dbReference type="PROSITE" id="PS51186">
    <property type="entry name" value="GNAT"/>
    <property type="match status" value="1"/>
</dbReference>
<reference evidence="3 4" key="1">
    <citation type="journal article" date="2015" name="BMC Genomics">
        <title>Comparative genomics and metabolic profiling of the genus Lysobacter.</title>
        <authorList>
            <person name="de Bruijn I."/>
            <person name="Cheng X."/>
            <person name="de Jager V."/>
            <person name="Exposito R.G."/>
            <person name="Watrous J."/>
            <person name="Patel N."/>
            <person name="Postma J."/>
            <person name="Dorrestein P.C."/>
            <person name="Kobayashi D."/>
            <person name="Raaijmakers J.M."/>
        </authorList>
    </citation>
    <scope>NUCLEOTIDE SEQUENCE [LARGE SCALE GENOMIC DNA]</scope>
    <source>
        <strain evidence="3 4">76</strain>
    </source>
</reference>